<gene>
    <name evidence="1" type="ORF">H0G86_009744</name>
</gene>
<dbReference type="AlphaFoldDB" id="A0A8G0LK14"/>
<dbReference type="CDD" id="cd07822">
    <property type="entry name" value="SRPBCC_4"/>
    <property type="match status" value="1"/>
</dbReference>
<dbReference type="PANTHER" id="PTHR36166:SF1">
    <property type="entry name" value="SRPBCC DOMAIN-CONTAINING PROTEIN"/>
    <property type="match status" value="1"/>
</dbReference>
<dbReference type="PANTHER" id="PTHR36166">
    <property type="entry name" value="CHROMOSOME 9, WHOLE GENOME SHOTGUN SEQUENCE"/>
    <property type="match status" value="1"/>
</dbReference>
<evidence type="ECO:0000313" key="2">
    <source>
        <dbReference type="Proteomes" id="UP000826661"/>
    </source>
</evidence>
<dbReference type="InterPro" id="IPR023393">
    <property type="entry name" value="START-like_dom_sf"/>
</dbReference>
<dbReference type="Proteomes" id="UP000826661">
    <property type="component" value="Chromosome V"/>
</dbReference>
<proteinExistence type="predicted"/>
<dbReference type="SUPFAM" id="SSF55961">
    <property type="entry name" value="Bet v1-like"/>
    <property type="match status" value="1"/>
</dbReference>
<reference evidence="1 2" key="1">
    <citation type="journal article" date="2021" name="BMC Genomics">
        <title>Telomere-to-telomere genome assembly of asparaginase-producing Trichoderma simmonsii.</title>
        <authorList>
            <person name="Chung D."/>
            <person name="Kwon Y.M."/>
            <person name="Yang Y."/>
        </authorList>
    </citation>
    <scope>NUCLEOTIDE SEQUENCE [LARGE SCALE GENOMIC DNA]</scope>
    <source>
        <strain evidence="1 2">GH-Sj1</strain>
    </source>
</reference>
<evidence type="ECO:0008006" key="3">
    <source>
        <dbReference type="Google" id="ProtNLM"/>
    </source>
</evidence>
<protein>
    <recommendedName>
        <fullName evidence="3">SRPBCC domain-containing protein</fullName>
    </recommendedName>
</protein>
<dbReference type="EMBL" id="CP075868">
    <property type="protein sequence ID" value="QYT02749.1"/>
    <property type="molecule type" value="Genomic_DNA"/>
</dbReference>
<keyword evidence="2" id="KW-1185">Reference proteome</keyword>
<evidence type="ECO:0000313" key="1">
    <source>
        <dbReference type="EMBL" id="QYT02749.1"/>
    </source>
</evidence>
<dbReference type="Pfam" id="PF10604">
    <property type="entry name" value="Polyketide_cyc2"/>
    <property type="match status" value="1"/>
</dbReference>
<accession>A0A8G0LK14</accession>
<name>A0A8G0LK14_9HYPO</name>
<organism evidence="1 2">
    <name type="scientific">Trichoderma simmonsii</name>
    <dbReference type="NCBI Taxonomy" id="1491479"/>
    <lineage>
        <taxon>Eukaryota</taxon>
        <taxon>Fungi</taxon>
        <taxon>Dikarya</taxon>
        <taxon>Ascomycota</taxon>
        <taxon>Pezizomycotina</taxon>
        <taxon>Sordariomycetes</taxon>
        <taxon>Hypocreomycetidae</taxon>
        <taxon>Hypocreales</taxon>
        <taxon>Hypocreaceae</taxon>
        <taxon>Trichoderma</taxon>
    </lineage>
</organism>
<dbReference type="InterPro" id="IPR019587">
    <property type="entry name" value="Polyketide_cyclase/dehydratase"/>
</dbReference>
<sequence length="152" mass="16997">MSPTLTVSTQIEIAATPAAVRSVFIDFARYTQWQQEWKFEPADSGKQPLDLKPGDGLKVKMNGTSMQPIVMENSATSFQWEGSLLGLMKGVHQFHFTPSEINPGGTTFIHKEDLRGILITLSSPLWSSREINPSSWNQFNSDLKKEVEKSLV</sequence>
<dbReference type="Gene3D" id="3.30.530.20">
    <property type="match status" value="1"/>
</dbReference>